<keyword evidence="1" id="KW-0472">Membrane</keyword>
<evidence type="ECO:0000313" key="3">
    <source>
        <dbReference type="Proteomes" id="UP000024635"/>
    </source>
</evidence>
<dbReference type="EMBL" id="JARK01001383">
    <property type="protein sequence ID" value="EYC12410.1"/>
    <property type="molecule type" value="Genomic_DNA"/>
</dbReference>
<dbReference type="Proteomes" id="UP000024635">
    <property type="component" value="Unassembled WGS sequence"/>
</dbReference>
<reference evidence="3" key="1">
    <citation type="journal article" date="2015" name="Nat. Genet.">
        <title>The genome and transcriptome of the zoonotic hookworm Ancylostoma ceylanicum identify infection-specific gene families.</title>
        <authorList>
            <person name="Schwarz E.M."/>
            <person name="Hu Y."/>
            <person name="Antoshechkin I."/>
            <person name="Miller M.M."/>
            <person name="Sternberg P.W."/>
            <person name="Aroian R.V."/>
        </authorList>
    </citation>
    <scope>NUCLEOTIDE SEQUENCE</scope>
    <source>
        <strain evidence="3">HY135</strain>
    </source>
</reference>
<sequence length="265" mass="29607">MSNLLSTFATLRPGMVRPWRFLEHAFVLDRLSTIPRVAPCVPTGPCRPRGWWLCMTATTSDTPLEECSDLPALPTNALSVSFFNVPTAALMRWMVGEPTEQQKEDMAQVLSGQQNHSTIGSPFKSVVFVILFIAGLLMSLTIPALAILMFLWRRKKEASYAPHDDVTFFLLSVVLIAVSVLTGLFALILISNNEKVTEKPSEIANRFGGFQSTLPFGREWSPTGLVWPAVAQLIPWPSVKTRRDPRAEKRAPRMSLWKFGIMFVS</sequence>
<name>A0A016UB57_9BILA</name>
<feature type="transmembrane region" description="Helical" evidence="1">
    <location>
        <begin position="168"/>
        <end position="190"/>
    </location>
</feature>
<evidence type="ECO:0000256" key="1">
    <source>
        <dbReference type="SAM" id="Phobius"/>
    </source>
</evidence>
<comment type="caution">
    <text evidence="2">The sequence shown here is derived from an EMBL/GenBank/DDBJ whole genome shotgun (WGS) entry which is preliminary data.</text>
</comment>
<organism evidence="2 3">
    <name type="scientific">Ancylostoma ceylanicum</name>
    <dbReference type="NCBI Taxonomy" id="53326"/>
    <lineage>
        <taxon>Eukaryota</taxon>
        <taxon>Metazoa</taxon>
        <taxon>Ecdysozoa</taxon>
        <taxon>Nematoda</taxon>
        <taxon>Chromadorea</taxon>
        <taxon>Rhabditida</taxon>
        <taxon>Rhabditina</taxon>
        <taxon>Rhabditomorpha</taxon>
        <taxon>Strongyloidea</taxon>
        <taxon>Ancylostomatidae</taxon>
        <taxon>Ancylostomatinae</taxon>
        <taxon>Ancylostoma</taxon>
    </lineage>
</organism>
<keyword evidence="3" id="KW-1185">Reference proteome</keyword>
<evidence type="ECO:0000313" key="2">
    <source>
        <dbReference type="EMBL" id="EYC12410.1"/>
    </source>
</evidence>
<protein>
    <submittedName>
        <fullName evidence="2">Uncharacterized protein</fullName>
    </submittedName>
</protein>
<accession>A0A016UB57</accession>
<keyword evidence="1" id="KW-0812">Transmembrane</keyword>
<keyword evidence="1" id="KW-1133">Transmembrane helix</keyword>
<dbReference type="AlphaFoldDB" id="A0A016UB57"/>
<gene>
    <name evidence="2" type="primary">Acey_s0047.g1464</name>
    <name evidence="2" type="ORF">Y032_0047g1464</name>
</gene>
<feature type="transmembrane region" description="Helical" evidence="1">
    <location>
        <begin position="126"/>
        <end position="152"/>
    </location>
</feature>
<proteinExistence type="predicted"/>